<evidence type="ECO:0000313" key="2">
    <source>
        <dbReference type="Proteomes" id="UP000250321"/>
    </source>
</evidence>
<dbReference type="Proteomes" id="UP000250321">
    <property type="component" value="Unassembled WGS sequence"/>
</dbReference>
<dbReference type="AlphaFoldDB" id="A0A314Y417"/>
<keyword evidence="2" id="KW-1185">Reference proteome</keyword>
<organism evidence="1 2">
    <name type="scientific">Prunus yedoensis var. nudiflora</name>
    <dbReference type="NCBI Taxonomy" id="2094558"/>
    <lineage>
        <taxon>Eukaryota</taxon>
        <taxon>Viridiplantae</taxon>
        <taxon>Streptophyta</taxon>
        <taxon>Embryophyta</taxon>
        <taxon>Tracheophyta</taxon>
        <taxon>Spermatophyta</taxon>
        <taxon>Magnoliopsida</taxon>
        <taxon>eudicotyledons</taxon>
        <taxon>Gunneridae</taxon>
        <taxon>Pentapetalae</taxon>
        <taxon>rosids</taxon>
        <taxon>fabids</taxon>
        <taxon>Rosales</taxon>
        <taxon>Rosaceae</taxon>
        <taxon>Amygdaloideae</taxon>
        <taxon>Amygdaleae</taxon>
        <taxon>Prunus</taxon>
    </lineage>
</organism>
<evidence type="ECO:0000313" key="1">
    <source>
        <dbReference type="EMBL" id="PQP99608.1"/>
    </source>
</evidence>
<gene>
    <name evidence="1" type="ORF">Pyn_21465</name>
</gene>
<name>A0A314Y417_PRUYE</name>
<proteinExistence type="predicted"/>
<protein>
    <submittedName>
        <fullName evidence="1">Uncharacterized protein</fullName>
    </submittedName>
</protein>
<sequence length="129" mass="14517">MSYVMPLWCVFRDFEADLGRIWTWMVGPDLVQIQLVEVERGGHGIGLSSAVKGLGLQQETRDNNILIGEVLELDLVETRRGRRVDDEAGRLGSDLPTMTRTNRHESVAHSERDALVFFSVCFFGAKLPN</sequence>
<accession>A0A314Y417</accession>
<reference evidence="1 2" key="1">
    <citation type="submission" date="2018-02" db="EMBL/GenBank/DDBJ databases">
        <title>Draft genome of wild Prunus yedoensis var. nudiflora.</title>
        <authorList>
            <person name="Baek S."/>
            <person name="Kim J.-H."/>
            <person name="Choi K."/>
            <person name="Kim G.-B."/>
            <person name="Cho A."/>
            <person name="Jang H."/>
            <person name="Shin C.-H."/>
            <person name="Yu H.-J."/>
            <person name="Mun J.-H."/>
        </authorList>
    </citation>
    <scope>NUCLEOTIDE SEQUENCE [LARGE SCALE GENOMIC DNA]</scope>
    <source>
        <strain evidence="2">cv. Jeju island</strain>
        <tissue evidence="1">Leaf</tissue>
    </source>
</reference>
<comment type="caution">
    <text evidence="1">The sequence shown here is derived from an EMBL/GenBank/DDBJ whole genome shotgun (WGS) entry which is preliminary data.</text>
</comment>
<dbReference type="EMBL" id="PJQY01001789">
    <property type="protein sequence ID" value="PQP99608.1"/>
    <property type="molecule type" value="Genomic_DNA"/>
</dbReference>